<dbReference type="GO" id="GO:0005654">
    <property type="term" value="C:nucleoplasm"/>
    <property type="evidence" value="ECO:0007669"/>
    <property type="project" value="TreeGrafter"/>
</dbReference>
<dbReference type="Pfam" id="PF23066">
    <property type="entry name" value="PH_21"/>
    <property type="match status" value="1"/>
</dbReference>
<dbReference type="EMBL" id="OV696692">
    <property type="protein sequence ID" value="CAH1270615.1"/>
    <property type="molecule type" value="Genomic_DNA"/>
</dbReference>
<dbReference type="InterPro" id="IPR052813">
    <property type="entry name" value="CMIP"/>
</dbReference>
<dbReference type="SMART" id="SM00368">
    <property type="entry name" value="LRR_RI"/>
    <property type="match status" value="2"/>
</dbReference>
<feature type="region of interest" description="Disordered" evidence="1">
    <location>
        <begin position="335"/>
        <end position="383"/>
    </location>
</feature>
<dbReference type="InterPro" id="IPR032675">
    <property type="entry name" value="LRR_dom_sf"/>
</dbReference>
<proteinExistence type="predicted"/>
<feature type="domain" description="C-Maf-inducing protein PH" evidence="2">
    <location>
        <begin position="29"/>
        <end position="146"/>
    </location>
</feature>
<dbReference type="InterPro" id="IPR001611">
    <property type="entry name" value="Leu-rich_rpt"/>
</dbReference>
<reference evidence="3" key="1">
    <citation type="submission" date="2022-01" db="EMBL/GenBank/DDBJ databases">
        <authorList>
            <person name="Braso-Vives M."/>
        </authorList>
    </citation>
    <scope>NUCLEOTIDE SEQUENCE</scope>
</reference>
<dbReference type="OrthoDB" id="10056090at2759"/>
<protein>
    <submittedName>
        <fullName evidence="3">CMIP protein</fullName>
    </submittedName>
</protein>
<accession>A0A8K0A8I6</accession>
<organism evidence="3 4">
    <name type="scientific">Branchiostoma lanceolatum</name>
    <name type="common">Common lancelet</name>
    <name type="synonym">Amphioxus lanceolatum</name>
    <dbReference type="NCBI Taxonomy" id="7740"/>
    <lineage>
        <taxon>Eukaryota</taxon>
        <taxon>Metazoa</taxon>
        <taxon>Chordata</taxon>
        <taxon>Cephalochordata</taxon>
        <taxon>Leptocardii</taxon>
        <taxon>Amphioxiformes</taxon>
        <taxon>Branchiostomatidae</taxon>
        <taxon>Branchiostoma</taxon>
    </lineage>
</organism>
<dbReference type="GO" id="GO:0005829">
    <property type="term" value="C:cytosol"/>
    <property type="evidence" value="ECO:0007669"/>
    <property type="project" value="TreeGrafter"/>
</dbReference>
<evidence type="ECO:0000313" key="3">
    <source>
        <dbReference type="EMBL" id="CAH1270615.1"/>
    </source>
</evidence>
<dbReference type="PANTHER" id="PTHR25480">
    <property type="entry name" value="LEUCINE-RICH REPEAT-CONTAINING PROTEIN 73"/>
    <property type="match status" value="1"/>
</dbReference>
<dbReference type="SUPFAM" id="SSF50729">
    <property type="entry name" value="PH domain-like"/>
    <property type="match status" value="1"/>
</dbReference>
<dbReference type="Proteomes" id="UP000838412">
    <property type="component" value="Chromosome 7"/>
</dbReference>
<feature type="compositionally biased region" description="Polar residues" evidence="1">
    <location>
        <begin position="354"/>
        <end position="366"/>
    </location>
</feature>
<name>A0A8K0A8I6_BRALA</name>
<sequence>MANASSEPGNATSNSGGPKTGFTAAAGTRYALLHEGDVQICWLNHTRTLVSKILSSKYLRRWEQHHVILDHGEIRSASPCGVMESSILYSAIEDMGKWDTGQKFCLRITVGDGSMLLQAGNAYLRDQWLYSIKWKRAVHRYRRILTNNQRPEVLMKEIKSLIDMSLKTQLQDDSIHQVPLEIFSQLLVKNPELIEKADQECLIRHMAPLLEDNQPSIEIAEFFSKICRDSPRSEIVTSIFTPIIQRILKHTSDFGKFPRLRMFVQDYILALNSQNDGTTSVKAFIKSMHGPASACPHHRVLYNLVSVCLAAIYSCFEDGVYHFNFGVHHSTIPEHKATPSSTSSSMSSVESDDQTPGSGRKTTFNTRACYPGDTSPKYTPDEKRKIYGPNIMSSMDSLVDNGKAFGVLNNELYKSSGAEGRVNGHCREDSNMDSSVESVNSQGTKSDVAVNEVKLRMDYNDLGATGYTIGTRPKRPNVDLDGNLHFAPKLQYPQRMVPVTGLGGKNGVLRVKSLLITDKVMAERVTRCFVTILEEMSTYEDWRPGLAMLLHPIPFPKGALTNDTFAKHMRNVILTFAGDERCEVHCMILPVREGKDGWFHIFCPGSSTCNDEGEVFSAVVDRLMNCLCNKRKKFLTSLMKEEMRGPCLLLALRGDKTLIKVLCLILEMNIVIDNDLKLQLIATLESTDYGQMMYSILCQKQSQLRELQKEGGPTCLTMPSKSTDADLVRILSSGSFGNLVSLSLAFTQVTSTCAEHLIKLPTLTYLNLWSTQFGDAGLILLSEHLHKLQVLNLCETPVTDKGLESIKAMKSLQHLNLNSTKLSPDTYELLKENLTGLRSMDIRYTDAW</sequence>
<dbReference type="InterPro" id="IPR056429">
    <property type="entry name" value="PH_CMIP"/>
</dbReference>
<dbReference type="FunFam" id="3.80.10.10:FF:001407">
    <property type="entry name" value="uncharacterized protein LOC100179784"/>
    <property type="match status" value="1"/>
</dbReference>
<dbReference type="Pfam" id="PF13516">
    <property type="entry name" value="LRR_6"/>
    <property type="match status" value="1"/>
</dbReference>
<evidence type="ECO:0000259" key="2">
    <source>
        <dbReference type="Pfam" id="PF23066"/>
    </source>
</evidence>
<dbReference type="AlphaFoldDB" id="A0A8K0A8I6"/>
<evidence type="ECO:0000256" key="1">
    <source>
        <dbReference type="SAM" id="MobiDB-lite"/>
    </source>
</evidence>
<gene>
    <name evidence="3" type="primary">CMIP</name>
    <name evidence="3" type="ORF">BLAG_LOCUS22844</name>
</gene>
<dbReference type="SUPFAM" id="SSF52047">
    <property type="entry name" value="RNI-like"/>
    <property type="match status" value="1"/>
</dbReference>
<feature type="compositionally biased region" description="Low complexity" evidence="1">
    <location>
        <begin position="340"/>
        <end position="349"/>
    </location>
</feature>
<dbReference type="Gene3D" id="3.80.10.10">
    <property type="entry name" value="Ribonuclease Inhibitor"/>
    <property type="match status" value="1"/>
</dbReference>
<keyword evidence="4" id="KW-1185">Reference proteome</keyword>
<evidence type="ECO:0000313" key="4">
    <source>
        <dbReference type="Proteomes" id="UP000838412"/>
    </source>
</evidence>
<dbReference type="PANTHER" id="PTHR25480:SF0">
    <property type="entry name" value="C-MAF-INDUCING PROTEIN"/>
    <property type="match status" value="1"/>
</dbReference>